<proteinExistence type="predicted"/>
<accession>A0ABS9RME4</accession>
<dbReference type="Proteomes" id="UP001156141">
    <property type="component" value="Unassembled WGS sequence"/>
</dbReference>
<evidence type="ECO:0000313" key="2">
    <source>
        <dbReference type="Proteomes" id="UP001156141"/>
    </source>
</evidence>
<dbReference type="PROSITE" id="PS51257">
    <property type="entry name" value="PROKAR_LIPOPROTEIN"/>
    <property type="match status" value="1"/>
</dbReference>
<evidence type="ECO:0000313" key="1">
    <source>
        <dbReference type="EMBL" id="MCH4554123.1"/>
    </source>
</evidence>
<organism evidence="1 2">
    <name type="scientific">Aestuariibaculum lutulentum</name>
    <dbReference type="NCBI Taxonomy" id="2920935"/>
    <lineage>
        <taxon>Bacteria</taxon>
        <taxon>Pseudomonadati</taxon>
        <taxon>Bacteroidota</taxon>
        <taxon>Flavobacteriia</taxon>
        <taxon>Flavobacteriales</taxon>
        <taxon>Flavobacteriaceae</taxon>
    </lineage>
</organism>
<reference evidence="1" key="1">
    <citation type="submission" date="2022-02" db="EMBL/GenBank/DDBJ databases">
        <title>Aestuariibaculum sp., a marine bacterium isolated from sediment in Guangxi.</title>
        <authorList>
            <person name="Ying J."/>
        </authorList>
    </citation>
    <scope>NUCLEOTIDE SEQUENCE</scope>
    <source>
        <strain evidence="1">L182</strain>
    </source>
</reference>
<name>A0ABS9RME4_9FLAO</name>
<gene>
    <name evidence="1" type="ORF">MKW35_15955</name>
</gene>
<dbReference type="EMBL" id="JAKVQD010000012">
    <property type="protein sequence ID" value="MCH4554123.1"/>
    <property type="molecule type" value="Genomic_DNA"/>
</dbReference>
<keyword evidence="2" id="KW-1185">Reference proteome</keyword>
<evidence type="ECO:0008006" key="3">
    <source>
        <dbReference type="Google" id="ProtNLM"/>
    </source>
</evidence>
<dbReference type="RefSeq" id="WP_240575460.1">
    <property type="nucleotide sequence ID" value="NZ_CP136709.1"/>
</dbReference>
<comment type="caution">
    <text evidence="1">The sequence shown here is derived from an EMBL/GenBank/DDBJ whole genome shotgun (WGS) entry which is preliminary data.</text>
</comment>
<protein>
    <recommendedName>
        <fullName evidence="3">WGR domain-containing protein</fullName>
    </recommendedName>
</protein>
<sequence>MKRKFPILMLVLSVLISSCGQKNKHKPKKQITEGIEPLGMIKLYKNIDNKLHYWETWDKDTKTGIVHWGEIGNKGLNKEIKSGLFENYATKIRKEMEQKIKEGYSEFDDENYAFLEIEYKIDGFGTEEDLDKRHRLEDKMAEILGWTGLGHTDGGSIGSGTMEVGCMVVDFEIAKKVVEESLKNTEFENYTRIFNIGTE</sequence>